<dbReference type="Proteomes" id="UP000494165">
    <property type="component" value="Unassembled WGS sequence"/>
</dbReference>
<dbReference type="OrthoDB" id="899at2759"/>
<sequence>MEDWKKSVSSQVRQIKILRLLHALCSFGPNCDRQSDTYIFMSNYVRTIETGIFEMSNDRDHYYDLIEEKIRVFESRRNERRLRRTNRFSVPPQARIIWQQSFSLGVRKHHVDKLIQAILPSCDDPLVLMDPRIAGIYKFARIIESDLFKRTNCSCEYINKVAVMVYSLSKRSLTSLDEMDRLNSLAEISNEEKTQFTQACHAALTVMKRRNEHLSNECPHEKIDQELKLA</sequence>
<comment type="caution">
    <text evidence="3">The sequence shown here is derived from an EMBL/GenBank/DDBJ whole genome shotgun (WGS) entry which is preliminary data.</text>
</comment>
<dbReference type="PROSITE" id="PS50952">
    <property type="entry name" value="KIX"/>
    <property type="match status" value="2"/>
</dbReference>
<keyword evidence="4" id="KW-1185">Reference proteome</keyword>
<protein>
    <recommendedName>
        <fullName evidence="2">KIX domain-containing protein</fullName>
    </recommendedName>
</protein>
<reference evidence="3 4" key="1">
    <citation type="submission" date="2020-04" db="EMBL/GenBank/DDBJ databases">
        <authorList>
            <person name="Alioto T."/>
            <person name="Alioto T."/>
            <person name="Gomez Garrido J."/>
        </authorList>
    </citation>
    <scope>NUCLEOTIDE SEQUENCE [LARGE SCALE GENOMIC DNA]</scope>
</reference>
<dbReference type="GO" id="GO:0006355">
    <property type="term" value="P:regulation of DNA-templated transcription"/>
    <property type="evidence" value="ECO:0007669"/>
    <property type="project" value="InterPro"/>
</dbReference>
<organism evidence="3 4">
    <name type="scientific">Cloeon dipterum</name>
    <dbReference type="NCBI Taxonomy" id="197152"/>
    <lineage>
        <taxon>Eukaryota</taxon>
        <taxon>Metazoa</taxon>
        <taxon>Ecdysozoa</taxon>
        <taxon>Arthropoda</taxon>
        <taxon>Hexapoda</taxon>
        <taxon>Insecta</taxon>
        <taxon>Pterygota</taxon>
        <taxon>Palaeoptera</taxon>
        <taxon>Ephemeroptera</taxon>
        <taxon>Pisciforma</taxon>
        <taxon>Baetidae</taxon>
        <taxon>Cloeon</taxon>
    </lineage>
</organism>
<evidence type="ECO:0000256" key="1">
    <source>
        <dbReference type="ARBA" id="ARBA00023242"/>
    </source>
</evidence>
<dbReference type="Pfam" id="PF02172">
    <property type="entry name" value="KIX"/>
    <property type="match status" value="1"/>
</dbReference>
<dbReference type="AlphaFoldDB" id="A0A8S1DA23"/>
<keyword evidence="1" id="KW-0539">Nucleus</keyword>
<proteinExistence type="predicted"/>
<dbReference type="EMBL" id="CADEPI010000103">
    <property type="protein sequence ID" value="CAB3374739.1"/>
    <property type="molecule type" value="Genomic_DNA"/>
</dbReference>
<evidence type="ECO:0000313" key="3">
    <source>
        <dbReference type="EMBL" id="CAB3374739.1"/>
    </source>
</evidence>
<feature type="domain" description="KIX" evidence="2">
    <location>
        <begin position="93"/>
        <end position="173"/>
    </location>
</feature>
<evidence type="ECO:0000313" key="4">
    <source>
        <dbReference type="Proteomes" id="UP000494165"/>
    </source>
</evidence>
<feature type="domain" description="KIX" evidence="2">
    <location>
        <begin position="1"/>
        <end position="78"/>
    </location>
</feature>
<gene>
    <name evidence="3" type="ORF">CLODIP_2_CD04794</name>
</gene>
<dbReference type="Gene3D" id="1.10.246.20">
    <property type="entry name" value="Coactivator CBP, KIX domain"/>
    <property type="match status" value="2"/>
</dbReference>
<name>A0A8S1DA23_9INSE</name>
<dbReference type="InterPro" id="IPR036529">
    <property type="entry name" value="KIX_dom_sf"/>
</dbReference>
<dbReference type="SUPFAM" id="SSF47040">
    <property type="entry name" value="Kix domain of CBP (creb binding protein)"/>
    <property type="match status" value="2"/>
</dbReference>
<dbReference type="InterPro" id="IPR003101">
    <property type="entry name" value="KIX_dom"/>
</dbReference>
<dbReference type="GO" id="GO:0003712">
    <property type="term" value="F:transcription coregulator activity"/>
    <property type="evidence" value="ECO:0007669"/>
    <property type="project" value="InterPro"/>
</dbReference>
<evidence type="ECO:0000259" key="2">
    <source>
        <dbReference type="PROSITE" id="PS50952"/>
    </source>
</evidence>
<accession>A0A8S1DA23</accession>